<feature type="region of interest" description="Disordered" evidence="1">
    <location>
        <begin position="23"/>
        <end position="56"/>
    </location>
</feature>
<proteinExistence type="predicted"/>
<dbReference type="AlphaFoldDB" id="A0A316ULK1"/>
<dbReference type="Proteomes" id="UP000245884">
    <property type="component" value="Unassembled WGS sequence"/>
</dbReference>
<evidence type="ECO:0000313" key="6">
    <source>
        <dbReference type="Proteomes" id="UP000245884"/>
    </source>
</evidence>
<dbReference type="RefSeq" id="XP_025359415.1">
    <property type="nucleotide sequence ID" value="XM_025507135.1"/>
</dbReference>
<gene>
    <name evidence="5" type="ORF">BDZ90DRAFT_234752</name>
</gene>
<dbReference type="OrthoDB" id="1708823at2759"/>
<keyword evidence="6" id="KW-1185">Reference proteome</keyword>
<feature type="domain" description="DUF7707" evidence="4">
    <location>
        <begin position="102"/>
        <end position="197"/>
    </location>
</feature>
<keyword evidence="2" id="KW-0472">Membrane</keyword>
<dbReference type="EMBL" id="KZ819679">
    <property type="protein sequence ID" value="PWN24803.1"/>
    <property type="molecule type" value="Genomic_DNA"/>
</dbReference>
<evidence type="ECO:0000256" key="3">
    <source>
        <dbReference type="SAM" id="SignalP"/>
    </source>
</evidence>
<feature type="signal peptide" evidence="3">
    <location>
        <begin position="1"/>
        <end position="19"/>
    </location>
</feature>
<feature type="chain" id="PRO_5016384593" description="DUF7707 domain-containing protein" evidence="3">
    <location>
        <begin position="20"/>
        <end position="260"/>
    </location>
</feature>
<name>A0A316ULK1_9BASI</name>
<sequence>MRLQGLVALLAFTAVGVTAQNNSSTAAAPASSSSSASRSSASSAAPSSSPAASASSNFTLPGGAATASWPSGLVLQSSVPYAFPPTLDVSSLGEATINYRLTNMSQSERQSICDRQTKWCATAGCEEAGAKINQNFCNVETLATRCTCTRGSAALSQYQWPVQMADCQNRASACTQSCWNPAETSIQDRQACLKTCSQTLRDSCSTPGQVAANYAVSKEGQKPNYDIVQGGSASGAMGLVAGKGVTAAVAIMAAVVLVLA</sequence>
<keyword evidence="2" id="KW-1133">Transmembrane helix</keyword>
<evidence type="ECO:0000256" key="1">
    <source>
        <dbReference type="SAM" id="MobiDB-lite"/>
    </source>
</evidence>
<evidence type="ECO:0000259" key="4">
    <source>
        <dbReference type="Pfam" id="PF24808"/>
    </source>
</evidence>
<keyword evidence="3" id="KW-0732">Signal</keyword>
<organism evidence="5 6">
    <name type="scientific">Jaminaea rosea</name>
    <dbReference type="NCBI Taxonomy" id="1569628"/>
    <lineage>
        <taxon>Eukaryota</taxon>
        <taxon>Fungi</taxon>
        <taxon>Dikarya</taxon>
        <taxon>Basidiomycota</taxon>
        <taxon>Ustilaginomycotina</taxon>
        <taxon>Exobasidiomycetes</taxon>
        <taxon>Microstromatales</taxon>
        <taxon>Microstromatales incertae sedis</taxon>
        <taxon>Jaminaea</taxon>
    </lineage>
</organism>
<keyword evidence="2" id="KW-0812">Transmembrane</keyword>
<dbReference type="InterPro" id="IPR056124">
    <property type="entry name" value="DUF7707"/>
</dbReference>
<dbReference type="GeneID" id="37028958"/>
<protein>
    <recommendedName>
        <fullName evidence="4">DUF7707 domain-containing protein</fullName>
    </recommendedName>
</protein>
<dbReference type="STRING" id="1569628.A0A316ULK1"/>
<feature type="transmembrane region" description="Helical" evidence="2">
    <location>
        <begin position="236"/>
        <end position="259"/>
    </location>
</feature>
<evidence type="ECO:0000313" key="5">
    <source>
        <dbReference type="EMBL" id="PWN24803.1"/>
    </source>
</evidence>
<accession>A0A316ULK1</accession>
<dbReference type="Pfam" id="PF24808">
    <property type="entry name" value="DUF7707"/>
    <property type="match status" value="1"/>
</dbReference>
<evidence type="ECO:0000256" key="2">
    <source>
        <dbReference type="SAM" id="Phobius"/>
    </source>
</evidence>
<reference evidence="5 6" key="1">
    <citation type="journal article" date="2018" name="Mol. Biol. Evol.">
        <title>Broad Genomic Sampling Reveals a Smut Pathogenic Ancestry of the Fungal Clade Ustilaginomycotina.</title>
        <authorList>
            <person name="Kijpornyongpan T."/>
            <person name="Mondo S.J."/>
            <person name="Barry K."/>
            <person name="Sandor L."/>
            <person name="Lee J."/>
            <person name="Lipzen A."/>
            <person name="Pangilinan J."/>
            <person name="LaButti K."/>
            <person name="Hainaut M."/>
            <person name="Henrissat B."/>
            <person name="Grigoriev I.V."/>
            <person name="Spatafora J.W."/>
            <person name="Aime M.C."/>
        </authorList>
    </citation>
    <scope>NUCLEOTIDE SEQUENCE [LARGE SCALE GENOMIC DNA]</scope>
    <source>
        <strain evidence="5 6">MCA 5214</strain>
    </source>
</reference>